<accession>A0A077PLX7</accession>
<evidence type="ECO:0000313" key="1">
    <source>
        <dbReference type="EMBL" id="CDH25350.1"/>
    </source>
</evidence>
<name>A0A077PLX7_XENBV</name>
<sequence>MIMSNYTLNFIISVCDFRHDFEKINIDKKTKITYLAVKL</sequence>
<protein>
    <submittedName>
        <fullName evidence="1">Uncharacterized protein</fullName>
    </submittedName>
</protein>
<dbReference type="AlphaFoldDB" id="A0A077PLX7"/>
<proteinExistence type="predicted"/>
<dbReference type="Proteomes" id="UP000028493">
    <property type="component" value="Unassembled WGS sequence"/>
</dbReference>
<organism evidence="1">
    <name type="scientific">Xenorhabdus bovienii str. kraussei Becker Underwood</name>
    <dbReference type="NCBI Taxonomy" id="1398204"/>
    <lineage>
        <taxon>Bacteria</taxon>
        <taxon>Pseudomonadati</taxon>
        <taxon>Pseudomonadota</taxon>
        <taxon>Gammaproteobacteria</taxon>
        <taxon>Enterobacterales</taxon>
        <taxon>Morganellaceae</taxon>
        <taxon>Xenorhabdus</taxon>
    </lineage>
</organism>
<dbReference type="EMBL" id="CBSZ010000332">
    <property type="protein sequence ID" value="CDH25350.1"/>
    <property type="molecule type" value="Genomic_DNA"/>
</dbReference>
<dbReference type="HOGENOM" id="CLU_3319458_0_0_6"/>
<comment type="caution">
    <text evidence="1">The sequence shown here is derived from an EMBL/GenBank/DDBJ whole genome shotgun (WGS) entry which is preliminary data.</text>
</comment>
<reference evidence="1" key="1">
    <citation type="submission" date="2013-07" db="EMBL/GenBank/DDBJ databases">
        <title>Sub-species coevolution in mutualistic symbiosis.</title>
        <authorList>
            <person name="Murfin K."/>
            <person name="Klassen J."/>
            <person name="Lee M."/>
            <person name="Forst S."/>
            <person name="Stock P."/>
            <person name="Goodrich-Blair H."/>
        </authorList>
    </citation>
    <scope>NUCLEOTIDE SEQUENCE [LARGE SCALE GENOMIC DNA]</scope>
    <source>
        <strain evidence="1">Kraussei Becker Underwood</strain>
    </source>
</reference>
<gene>
    <name evidence="1" type="ORF">XBKB1_3980002</name>
</gene>